<comment type="caution">
    <text evidence="7">The sequence shown here is derived from an EMBL/GenBank/DDBJ whole genome shotgun (WGS) entry which is preliminary data.</text>
</comment>
<reference evidence="7 8" key="1">
    <citation type="journal article" date="2013" name="BMC Genomics">
        <title>The miniature genome of a carnivorous plant Genlisea aurea contains a low number of genes and short non-coding sequences.</title>
        <authorList>
            <person name="Leushkin E.V."/>
            <person name="Sutormin R.A."/>
            <person name="Nabieva E.R."/>
            <person name="Penin A.A."/>
            <person name="Kondrashov A.S."/>
            <person name="Logacheva M.D."/>
        </authorList>
    </citation>
    <scope>NUCLEOTIDE SEQUENCE [LARGE SCALE GENOMIC DNA]</scope>
</reference>
<proteinExistence type="inferred from homology"/>
<evidence type="ECO:0000256" key="4">
    <source>
        <dbReference type="ARBA" id="ARBA00023136"/>
    </source>
</evidence>
<dbReference type="InterPro" id="IPR002994">
    <property type="entry name" value="Surf1/Shy1"/>
</dbReference>
<dbReference type="InterPro" id="IPR045214">
    <property type="entry name" value="Surf1/Surf4"/>
</dbReference>
<feature type="region of interest" description="Disordered" evidence="6">
    <location>
        <begin position="123"/>
        <end position="150"/>
    </location>
</feature>
<evidence type="ECO:0000256" key="3">
    <source>
        <dbReference type="ARBA" id="ARBA00022989"/>
    </source>
</evidence>
<feature type="non-terminal residue" evidence="7">
    <location>
        <position position="1"/>
    </location>
</feature>
<evidence type="ECO:0000256" key="5">
    <source>
        <dbReference type="RuleBase" id="RU363076"/>
    </source>
</evidence>
<evidence type="ECO:0000313" key="7">
    <source>
        <dbReference type="EMBL" id="EPS65769.1"/>
    </source>
</evidence>
<dbReference type="PANTHER" id="PTHR23427:SF2">
    <property type="entry name" value="SURFEIT LOCUS PROTEIN 1"/>
    <property type="match status" value="1"/>
</dbReference>
<name>S8CFQ9_9LAMI</name>
<dbReference type="Proteomes" id="UP000015453">
    <property type="component" value="Unassembled WGS sequence"/>
</dbReference>
<dbReference type="AlphaFoldDB" id="S8CFQ9"/>
<sequence length="284" mass="32033">WTNLLLFVPGAVTFGLGTWQIFRRQEKIKLLDHRSSRLGMEPLKGDEILISNNDLDSMEFRRIKSKGIYDEKNSVFIGPRSRSISGVTENGYYVITPLLPIQGDVESAQHPILVNRGWVPRSWRDKQPDSSNNDAESTSRNSSSSPRLDQSTATPWWRFWSKKPQAKVPATLSDRAVEVTGVVRGSEKPTIFVPANDPETLQWFYVDAGEIARACGLPEETTVYVEEITTEDVGRGKPRYPVPKDANALIRSSVMPQDHLNYTVTWYTLSAAVTLMAVKRLRPK</sequence>
<dbReference type="EMBL" id="AUSU01004050">
    <property type="protein sequence ID" value="EPS65769.1"/>
    <property type="molecule type" value="Genomic_DNA"/>
</dbReference>
<comment type="subcellular location">
    <subcellularLocation>
        <location evidence="1">Membrane</location>
    </subcellularLocation>
    <subcellularLocation>
        <location evidence="5">Mitochondrion inner membrane</location>
        <topology evidence="5">Multi-pass membrane protein</topology>
    </subcellularLocation>
</comment>
<dbReference type="CDD" id="cd06662">
    <property type="entry name" value="SURF1"/>
    <property type="match status" value="1"/>
</dbReference>
<accession>S8CFQ9</accession>
<comment type="similarity">
    <text evidence="5">Belongs to the SURF1 family.</text>
</comment>
<dbReference type="GO" id="GO:0005743">
    <property type="term" value="C:mitochondrial inner membrane"/>
    <property type="evidence" value="ECO:0007669"/>
    <property type="project" value="UniProtKB-SubCell"/>
</dbReference>
<keyword evidence="4" id="KW-0472">Membrane</keyword>
<keyword evidence="5" id="KW-0999">Mitochondrion inner membrane</keyword>
<comment type="function">
    <text evidence="5">Probably involved in the biogenesis of the COX complex.</text>
</comment>
<evidence type="ECO:0000256" key="6">
    <source>
        <dbReference type="SAM" id="MobiDB-lite"/>
    </source>
</evidence>
<protein>
    <recommendedName>
        <fullName evidence="5">SURF1-like protein</fullName>
    </recommendedName>
</protein>
<dbReference type="Pfam" id="PF02104">
    <property type="entry name" value="SURF1"/>
    <property type="match status" value="1"/>
</dbReference>
<organism evidence="7 8">
    <name type="scientific">Genlisea aurea</name>
    <dbReference type="NCBI Taxonomy" id="192259"/>
    <lineage>
        <taxon>Eukaryota</taxon>
        <taxon>Viridiplantae</taxon>
        <taxon>Streptophyta</taxon>
        <taxon>Embryophyta</taxon>
        <taxon>Tracheophyta</taxon>
        <taxon>Spermatophyta</taxon>
        <taxon>Magnoliopsida</taxon>
        <taxon>eudicotyledons</taxon>
        <taxon>Gunneridae</taxon>
        <taxon>Pentapetalae</taxon>
        <taxon>asterids</taxon>
        <taxon>lamiids</taxon>
        <taxon>Lamiales</taxon>
        <taxon>Lentibulariaceae</taxon>
        <taxon>Genlisea</taxon>
    </lineage>
</organism>
<keyword evidence="2" id="KW-0812">Transmembrane</keyword>
<keyword evidence="8" id="KW-1185">Reference proteome</keyword>
<keyword evidence="5" id="KW-0496">Mitochondrion</keyword>
<keyword evidence="3" id="KW-1133">Transmembrane helix</keyword>
<dbReference type="PROSITE" id="PS50895">
    <property type="entry name" value="SURF1"/>
    <property type="match status" value="1"/>
</dbReference>
<evidence type="ECO:0000256" key="1">
    <source>
        <dbReference type="ARBA" id="ARBA00004370"/>
    </source>
</evidence>
<evidence type="ECO:0000313" key="8">
    <source>
        <dbReference type="Proteomes" id="UP000015453"/>
    </source>
</evidence>
<dbReference type="OrthoDB" id="10040024at2759"/>
<feature type="non-terminal residue" evidence="7">
    <location>
        <position position="284"/>
    </location>
</feature>
<evidence type="ECO:0000256" key="2">
    <source>
        <dbReference type="ARBA" id="ARBA00022692"/>
    </source>
</evidence>
<dbReference type="PANTHER" id="PTHR23427">
    <property type="entry name" value="SURFEIT LOCUS PROTEIN"/>
    <property type="match status" value="1"/>
</dbReference>
<gene>
    <name evidence="7" type="ORF">M569_09010</name>
</gene>